<organism evidence="7 8">
    <name type="scientific">Meiothermus granaticius NBRC 107808</name>
    <dbReference type="NCBI Taxonomy" id="1227551"/>
    <lineage>
        <taxon>Bacteria</taxon>
        <taxon>Thermotogati</taxon>
        <taxon>Deinococcota</taxon>
        <taxon>Deinococci</taxon>
        <taxon>Thermales</taxon>
        <taxon>Thermaceae</taxon>
        <taxon>Meiothermus</taxon>
    </lineage>
</organism>
<dbReference type="PANTHER" id="PTHR22550">
    <property type="entry name" value="SPORE GERMINATION PROTEIN"/>
    <property type="match status" value="1"/>
</dbReference>
<dbReference type="PANTHER" id="PTHR22550:SF5">
    <property type="entry name" value="LEUCINE ZIPPER PROTEIN 4"/>
    <property type="match status" value="1"/>
</dbReference>
<feature type="domain" description="VWFA" evidence="6">
    <location>
        <begin position="86"/>
        <end position="269"/>
    </location>
</feature>
<dbReference type="EMBL" id="QWLB01000008">
    <property type="protein sequence ID" value="RIH93239.1"/>
    <property type="molecule type" value="Genomic_DNA"/>
</dbReference>
<proteinExistence type="predicted"/>
<accession>A0A399FD09</accession>
<evidence type="ECO:0000256" key="1">
    <source>
        <dbReference type="ARBA" id="ARBA00022475"/>
    </source>
</evidence>
<evidence type="ECO:0000256" key="2">
    <source>
        <dbReference type="ARBA" id="ARBA00022692"/>
    </source>
</evidence>
<dbReference type="OrthoDB" id="8882959at2"/>
<evidence type="ECO:0000259" key="6">
    <source>
        <dbReference type="PROSITE" id="PS50234"/>
    </source>
</evidence>
<evidence type="ECO:0000256" key="5">
    <source>
        <dbReference type="SAM" id="Phobius"/>
    </source>
</evidence>
<sequence length="308" mass="32887">MSFQSPAILLLLLGLPLLIWVYRSRSVQSGSSAYALLPGLSQLRQVQRDAWKRHLGAGLYLLALALGIVALARPQATLRVPDNLAGVMLAMDVSGSMRASDIPPSRLEAAQRAAQDFVRALPEEAKVGLVSFAGYATLEVPLTTDHQSVIDRIALFQLARGTAIGEGLLESLKAFPADAQGKPLGPSTIVLLSDGRSNRGTDPLEAAQKAKQMGVKVHTIGLGKPLAAGEVPSYLAFDEEALRAIAETTGGQYYTAESVEALQAAYRKLQRAVGWKLEHTEVTGILGLFSGLLLASSLIMAQLRRRVV</sequence>
<keyword evidence="8" id="KW-1185">Reference proteome</keyword>
<evidence type="ECO:0000256" key="3">
    <source>
        <dbReference type="ARBA" id="ARBA00022989"/>
    </source>
</evidence>
<keyword evidence="1" id="KW-1003">Cell membrane</keyword>
<comment type="caution">
    <text evidence="7">The sequence shown here is derived from an EMBL/GenBank/DDBJ whole genome shotgun (WGS) entry which is preliminary data.</text>
</comment>
<evidence type="ECO:0000313" key="8">
    <source>
        <dbReference type="Proteomes" id="UP000266178"/>
    </source>
</evidence>
<dbReference type="SUPFAM" id="SSF53300">
    <property type="entry name" value="vWA-like"/>
    <property type="match status" value="1"/>
</dbReference>
<dbReference type="PROSITE" id="PS50234">
    <property type="entry name" value="VWFA"/>
    <property type="match status" value="1"/>
</dbReference>
<gene>
    <name evidence="7" type="ORF">Mgrana_00866</name>
</gene>
<dbReference type="InterPro" id="IPR036465">
    <property type="entry name" value="vWFA_dom_sf"/>
</dbReference>
<dbReference type="InterPro" id="IPR024163">
    <property type="entry name" value="Aerotolerance_reg_N"/>
</dbReference>
<dbReference type="RefSeq" id="WP_119356372.1">
    <property type="nucleotide sequence ID" value="NZ_BJXM01000004.1"/>
</dbReference>
<dbReference type="Pfam" id="PF07584">
    <property type="entry name" value="BatA"/>
    <property type="match status" value="1"/>
</dbReference>
<evidence type="ECO:0000313" key="7">
    <source>
        <dbReference type="EMBL" id="RIH93239.1"/>
    </source>
</evidence>
<name>A0A399FD09_9DEIN</name>
<dbReference type="Proteomes" id="UP000266178">
    <property type="component" value="Unassembled WGS sequence"/>
</dbReference>
<dbReference type="Gene3D" id="3.40.50.410">
    <property type="entry name" value="von Willebrand factor, type A domain"/>
    <property type="match status" value="1"/>
</dbReference>
<feature type="transmembrane region" description="Helical" evidence="5">
    <location>
        <begin position="53"/>
        <end position="72"/>
    </location>
</feature>
<dbReference type="AlphaFoldDB" id="A0A399FD09"/>
<evidence type="ECO:0000256" key="4">
    <source>
        <dbReference type="ARBA" id="ARBA00023136"/>
    </source>
</evidence>
<keyword evidence="3 5" id="KW-1133">Transmembrane helix</keyword>
<dbReference type="InterPro" id="IPR050768">
    <property type="entry name" value="UPF0353/GerABKA_families"/>
</dbReference>
<dbReference type="Pfam" id="PF00092">
    <property type="entry name" value="VWA"/>
    <property type="match status" value="1"/>
</dbReference>
<keyword evidence="2 5" id="KW-0812">Transmembrane</keyword>
<keyword evidence="4 5" id="KW-0472">Membrane</keyword>
<protein>
    <submittedName>
        <fullName evidence="7">Calcium-activated chloride channel protein 1</fullName>
    </submittedName>
</protein>
<dbReference type="SMART" id="SM00327">
    <property type="entry name" value="VWA"/>
    <property type="match status" value="1"/>
</dbReference>
<dbReference type="InterPro" id="IPR002035">
    <property type="entry name" value="VWF_A"/>
</dbReference>
<reference evidence="7 8" key="1">
    <citation type="submission" date="2018-08" db="EMBL/GenBank/DDBJ databases">
        <title>Meiothermus granaticius genome AF-68 sequencing project.</title>
        <authorList>
            <person name="Da Costa M.S."/>
            <person name="Albuquerque L."/>
            <person name="Raposo P."/>
            <person name="Froufe H.J.C."/>
            <person name="Barroso C.S."/>
            <person name="Egas C."/>
        </authorList>
    </citation>
    <scope>NUCLEOTIDE SEQUENCE [LARGE SCALE GENOMIC DNA]</scope>
    <source>
        <strain evidence="7 8">AF-68</strain>
    </source>
</reference>